<dbReference type="GO" id="GO:0022904">
    <property type="term" value="P:respiratory electron transport chain"/>
    <property type="evidence" value="ECO:0007669"/>
    <property type="project" value="InterPro"/>
</dbReference>
<evidence type="ECO:0000313" key="4">
    <source>
        <dbReference type="Proteomes" id="UP000183954"/>
    </source>
</evidence>
<dbReference type="InterPro" id="IPR016174">
    <property type="entry name" value="Di-haem_cyt_TM"/>
</dbReference>
<feature type="transmembrane region" description="Helical" evidence="1">
    <location>
        <begin position="9"/>
        <end position="25"/>
    </location>
</feature>
<feature type="transmembrane region" description="Helical" evidence="1">
    <location>
        <begin position="158"/>
        <end position="179"/>
    </location>
</feature>
<sequence length="275" mass="30332">MNDKSLTKIMLDIVMAILFVTLIFAHETGLVFHEIVGLSIFALFASHVLLNWSWVKNVTKNLFNRKLKTSAKLRYALNVTMFLTIATITITGILVSQVVFPSLGSSLGSKLLVLVHTWSAYLGLGLFGLHIVLHGHYLMESVRRILANLRTSNARETFLRLGTIAAVVIVLYSRVISIATNNVNSQSTQYATQIASSSQTTSILTGRENSTDIQVYTETTTDVGDTMSLTDYLGDMHCTACHKNCSLLSPQCGKADRQIKSAKITYQELYSNTSS</sequence>
<reference evidence="4" key="1">
    <citation type="submission" date="2016-11" db="EMBL/GenBank/DDBJ databases">
        <authorList>
            <person name="Varghese N."/>
            <person name="Submissions S."/>
        </authorList>
    </citation>
    <scope>NUCLEOTIDE SEQUENCE [LARGE SCALE GENOMIC DNA]</scope>
    <source>
        <strain evidence="4">DSM 15449</strain>
    </source>
</reference>
<dbReference type="AlphaFoldDB" id="A0A1M5Y440"/>
<keyword evidence="1" id="KW-0812">Transmembrane</keyword>
<protein>
    <recommendedName>
        <fullName evidence="2">Flavinylation-associated cytochrome domain-containing protein</fullName>
    </recommendedName>
</protein>
<evidence type="ECO:0000259" key="2">
    <source>
        <dbReference type="Pfam" id="PF14358"/>
    </source>
</evidence>
<feature type="transmembrane region" description="Helical" evidence="1">
    <location>
        <begin position="120"/>
        <end position="138"/>
    </location>
</feature>
<accession>A0A1M5Y440</accession>
<feature type="domain" description="Flavinylation-associated cytochrome" evidence="2">
    <location>
        <begin position="77"/>
        <end position="134"/>
    </location>
</feature>
<dbReference type="STRING" id="1121420.SAMN02746098_02240"/>
<evidence type="ECO:0000256" key="1">
    <source>
        <dbReference type="SAM" id="Phobius"/>
    </source>
</evidence>
<organism evidence="3 4">
    <name type="scientific">Desulfosporosinus lacus DSM 15449</name>
    <dbReference type="NCBI Taxonomy" id="1121420"/>
    <lineage>
        <taxon>Bacteria</taxon>
        <taxon>Bacillati</taxon>
        <taxon>Bacillota</taxon>
        <taxon>Clostridia</taxon>
        <taxon>Eubacteriales</taxon>
        <taxon>Desulfitobacteriaceae</taxon>
        <taxon>Desulfosporosinus</taxon>
    </lineage>
</organism>
<keyword evidence="1" id="KW-1133">Transmembrane helix</keyword>
<dbReference type="Pfam" id="PF14358">
    <property type="entry name" value="DUF4405"/>
    <property type="match status" value="1"/>
</dbReference>
<dbReference type="GO" id="GO:0016020">
    <property type="term" value="C:membrane"/>
    <property type="evidence" value="ECO:0007669"/>
    <property type="project" value="InterPro"/>
</dbReference>
<gene>
    <name evidence="3" type="ORF">SAMN02746098_02240</name>
</gene>
<feature type="transmembrane region" description="Helical" evidence="1">
    <location>
        <begin position="75"/>
        <end position="100"/>
    </location>
</feature>
<proteinExistence type="predicted"/>
<feature type="transmembrane region" description="Helical" evidence="1">
    <location>
        <begin position="31"/>
        <end position="54"/>
    </location>
</feature>
<dbReference type="SUPFAM" id="SSF81342">
    <property type="entry name" value="Transmembrane di-heme cytochromes"/>
    <property type="match status" value="1"/>
</dbReference>
<dbReference type="Proteomes" id="UP000183954">
    <property type="component" value="Unassembled WGS sequence"/>
</dbReference>
<evidence type="ECO:0000313" key="3">
    <source>
        <dbReference type="EMBL" id="SHI06726.1"/>
    </source>
</evidence>
<keyword evidence="4" id="KW-1185">Reference proteome</keyword>
<keyword evidence="1" id="KW-0472">Membrane</keyword>
<dbReference type="InterPro" id="IPR025517">
    <property type="entry name" value="DUF4405"/>
</dbReference>
<dbReference type="RefSeq" id="WP_073029820.1">
    <property type="nucleotide sequence ID" value="NZ_FQXJ01000007.1"/>
</dbReference>
<name>A0A1M5Y440_9FIRM</name>
<dbReference type="OrthoDB" id="9779183at2"/>
<dbReference type="EMBL" id="FQXJ01000007">
    <property type="protein sequence ID" value="SHI06726.1"/>
    <property type="molecule type" value="Genomic_DNA"/>
</dbReference>